<accession>A0AAV7LN59</accession>
<dbReference type="EMBL" id="JANPWB010000015">
    <property type="protein sequence ID" value="KAJ1088865.1"/>
    <property type="molecule type" value="Genomic_DNA"/>
</dbReference>
<dbReference type="Proteomes" id="UP001066276">
    <property type="component" value="Chromosome 11"/>
</dbReference>
<keyword evidence="2" id="KW-1185">Reference proteome</keyword>
<gene>
    <name evidence="1" type="ORF">NDU88_002019</name>
</gene>
<name>A0AAV7LN59_PLEWA</name>
<sequence length="92" mass="10198">MTAHRVKKDSPMKDILIKMAVRKADPRVEEPAADPSVTLETGASAKNFLAPVTGLFMETLFTKLFEDIVALRDDVAADIKKVRKNVTILTTR</sequence>
<evidence type="ECO:0000313" key="2">
    <source>
        <dbReference type="Proteomes" id="UP001066276"/>
    </source>
</evidence>
<protein>
    <submittedName>
        <fullName evidence="1">Uncharacterized protein</fullName>
    </submittedName>
</protein>
<reference evidence="1" key="1">
    <citation type="journal article" date="2022" name="bioRxiv">
        <title>Sequencing and chromosome-scale assembly of the giantPleurodeles waltlgenome.</title>
        <authorList>
            <person name="Brown T."/>
            <person name="Elewa A."/>
            <person name="Iarovenko S."/>
            <person name="Subramanian E."/>
            <person name="Araus A.J."/>
            <person name="Petzold A."/>
            <person name="Susuki M."/>
            <person name="Suzuki K.-i.T."/>
            <person name="Hayashi T."/>
            <person name="Toyoda A."/>
            <person name="Oliveira C."/>
            <person name="Osipova E."/>
            <person name="Leigh N.D."/>
            <person name="Simon A."/>
            <person name="Yun M.H."/>
        </authorList>
    </citation>
    <scope>NUCLEOTIDE SEQUENCE</scope>
    <source>
        <strain evidence="1">20211129_DDA</strain>
        <tissue evidence="1">Liver</tissue>
    </source>
</reference>
<organism evidence="1 2">
    <name type="scientific">Pleurodeles waltl</name>
    <name type="common">Iberian ribbed newt</name>
    <dbReference type="NCBI Taxonomy" id="8319"/>
    <lineage>
        <taxon>Eukaryota</taxon>
        <taxon>Metazoa</taxon>
        <taxon>Chordata</taxon>
        <taxon>Craniata</taxon>
        <taxon>Vertebrata</taxon>
        <taxon>Euteleostomi</taxon>
        <taxon>Amphibia</taxon>
        <taxon>Batrachia</taxon>
        <taxon>Caudata</taxon>
        <taxon>Salamandroidea</taxon>
        <taxon>Salamandridae</taxon>
        <taxon>Pleurodelinae</taxon>
        <taxon>Pleurodeles</taxon>
    </lineage>
</organism>
<comment type="caution">
    <text evidence="1">The sequence shown here is derived from an EMBL/GenBank/DDBJ whole genome shotgun (WGS) entry which is preliminary data.</text>
</comment>
<proteinExistence type="predicted"/>
<dbReference type="AlphaFoldDB" id="A0AAV7LN59"/>
<evidence type="ECO:0000313" key="1">
    <source>
        <dbReference type="EMBL" id="KAJ1088865.1"/>
    </source>
</evidence>